<proteinExistence type="predicted"/>
<feature type="region of interest" description="Disordered" evidence="1">
    <location>
        <begin position="139"/>
        <end position="160"/>
    </location>
</feature>
<sequence length="424" mass="43548">MSNMQISHTVDHKIGTPRTSLAAKDAQGYLSIYANAVHKRPAADYSYINLQASNSQDWQPGWSGSVLQNPDEPGKAPPHPLALSADTHLAFYPLPAVDVVSQSVVVVRTTSVALVLGGGVAGAGTAGGGVAGLEAPGGGGGGGAPGVQVAEGDASGSGSVGGGGGGAAAVGVVEQLVVVSVNTLGDEVPDTSPGEDEGDEGAGGVVVAGGVWVSVTIVVDVIITLDDKAADVLRLRGRHEDQQWRPGNFHPVLLSDERRWLHQCVLKITETATHEVDGDEKPTMQMAKAELSSKFRGMDEVRFRVDMDFTGPYLVWVDDISYAAYKFGSSEDELASLSANSSTSWTAPQHSTSSKALHHSTRPTVVTRTSTADDGMAGTASSSVVVVTATTMLTIDSSPTTPSPSSPSVLTLTTTSCSTTATVA</sequence>
<evidence type="ECO:0000313" key="3">
    <source>
        <dbReference type="Proteomes" id="UP001337655"/>
    </source>
</evidence>
<keyword evidence="3" id="KW-1185">Reference proteome</keyword>
<dbReference type="RefSeq" id="XP_064658142.1">
    <property type="nucleotide sequence ID" value="XM_064803227.1"/>
</dbReference>
<feature type="compositionally biased region" description="Low complexity" evidence="1">
    <location>
        <begin position="146"/>
        <end position="157"/>
    </location>
</feature>
<dbReference type="AlphaFoldDB" id="A0AAV9P6L7"/>
<name>A0AAV9P6L7_9PEZI</name>
<evidence type="ECO:0000313" key="2">
    <source>
        <dbReference type="EMBL" id="KAK5168676.1"/>
    </source>
</evidence>
<reference evidence="2 3" key="1">
    <citation type="submission" date="2023-08" db="EMBL/GenBank/DDBJ databases">
        <title>Black Yeasts Isolated from many extreme environments.</title>
        <authorList>
            <person name="Coleine C."/>
            <person name="Stajich J.E."/>
            <person name="Selbmann L."/>
        </authorList>
    </citation>
    <scope>NUCLEOTIDE SEQUENCE [LARGE SCALE GENOMIC DNA]</scope>
    <source>
        <strain evidence="2 3">CCFEE 5935</strain>
    </source>
</reference>
<dbReference type="EMBL" id="JAVRRT010000009">
    <property type="protein sequence ID" value="KAK5168676.1"/>
    <property type="molecule type" value="Genomic_DNA"/>
</dbReference>
<dbReference type="GeneID" id="89927325"/>
<evidence type="ECO:0000256" key="1">
    <source>
        <dbReference type="SAM" id="MobiDB-lite"/>
    </source>
</evidence>
<dbReference type="Proteomes" id="UP001337655">
    <property type="component" value="Unassembled WGS sequence"/>
</dbReference>
<protein>
    <submittedName>
        <fullName evidence="2">Uncharacterized protein</fullName>
    </submittedName>
</protein>
<organism evidence="2 3">
    <name type="scientific">Saxophila tyrrhenica</name>
    <dbReference type="NCBI Taxonomy" id="1690608"/>
    <lineage>
        <taxon>Eukaryota</taxon>
        <taxon>Fungi</taxon>
        <taxon>Dikarya</taxon>
        <taxon>Ascomycota</taxon>
        <taxon>Pezizomycotina</taxon>
        <taxon>Dothideomycetes</taxon>
        <taxon>Dothideomycetidae</taxon>
        <taxon>Mycosphaerellales</taxon>
        <taxon>Extremaceae</taxon>
        <taxon>Saxophila</taxon>
    </lineage>
</organism>
<feature type="region of interest" description="Disordered" evidence="1">
    <location>
        <begin position="57"/>
        <end position="80"/>
    </location>
</feature>
<accession>A0AAV9P6L7</accession>
<gene>
    <name evidence="2" type="ORF">LTR77_005985</name>
</gene>
<comment type="caution">
    <text evidence="2">The sequence shown here is derived from an EMBL/GenBank/DDBJ whole genome shotgun (WGS) entry which is preliminary data.</text>
</comment>
<feature type="compositionally biased region" description="Polar residues" evidence="1">
    <location>
        <begin position="343"/>
        <end position="355"/>
    </location>
</feature>
<feature type="region of interest" description="Disordered" evidence="1">
    <location>
        <begin position="343"/>
        <end position="379"/>
    </location>
</feature>